<accession>A0A2U8E1T4</accession>
<evidence type="ECO:0000313" key="6">
    <source>
        <dbReference type="Proteomes" id="UP000244896"/>
    </source>
</evidence>
<evidence type="ECO:0000256" key="1">
    <source>
        <dbReference type="ARBA" id="ARBA00008834"/>
    </source>
</evidence>
<dbReference type="PANTHER" id="PTHR31339:SF9">
    <property type="entry name" value="PLASMIN AND FIBRONECTIN-BINDING PROTEIN A"/>
    <property type="match status" value="1"/>
</dbReference>
<protein>
    <recommendedName>
        <fullName evidence="7">Glycoside hydrolase</fullName>
    </recommendedName>
</protein>
<dbReference type="SUPFAM" id="SSF51126">
    <property type="entry name" value="Pectin lyase-like"/>
    <property type="match status" value="1"/>
</dbReference>
<dbReference type="Pfam" id="PF00295">
    <property type="entry name" value="Glyco_hydro_28"/>
    <property type="match status" value="1"/>
</dbReference>
<evidence type="ECO:0000256" key="2">
    <source>
        <dbReference type="ARBA" id="ARBA00022801"/>
    </source>
</evidence>
<dbReference type="OrthoDB" id="182481at2"/>
<dbReference type="EMBL" id="CP023004">
    <property type="protein sequence ID" value="AWI08746.1"/>
    <property type="molecule type" value="Genomic_DNA"/>
</dbReference>
<dbReference type="InterPro" id="IPR012334">
    <property type="entry name" value="Pectin_lyas_fold"/>
</dbReference>
<dbReference type="PANTHER" id="PTHR31339">
    <property type="entry name" value="PECTIN LYASE-RELATED"/>
    <property type="match status" value="1"/>
</dbReference>
<keyword evidence="6" id="KW-1185">Reference proteome</keyword>
<sequence>MRIMNSLPPAHGRPPWEVLMKYRLMLPLWGLIIANHTTLAAAAPGEPVIPEHTVSIMSFDARADGATDNAGAVQKAIDTVAKTGGRVVVPKGVFLCGPIRLASHVELRLEKGATLRMLPLDANFPSENGRCLSFISAKNCTDIKISGAGFIDGQGAAWWPLARAKKLALRRPQLVTFERCERVLLENITTIDPPNTHYALRLCKDVTMRGLTLRAPGNSTNTDGINISGKNYLITNCDISTGDDNIVILTHSAKDWAKPMCENFEIRDCKFGEGHGVSIGSHTSGGIRNVLVENCSFERTTAAIRMKAHRDKGGLVEDLTYRNLTVTGARYPLFISSYYPKEPKDPSLDPGTGAPAEIKPRWRNILIENLTVSDSQNSIIIWGLPELPITGVTIRKAGFVAQKGALVFNAEKIVFDDVKILCEKPPSLRTHKAGVEVITNCMEMLKL</sequence>
<keyword evidence="3 4" id="KW-0326">Glycosidase</keyword>
<dbReference type="InterPro" id="IPR000743">
    <property type="entry name" value="Glyco_hydro_28"/>
</dbReference>
<dbReference type="GO" id="GO:0005975">
    <property type="term" value="P:carbohydrate metabolic process"/>
    <property type="evidence" value="ECO:0007669"/>
    <property type="project" value="InterPro"/>
</dbReference>
<gene>
    <name evidence="5" type="ORF">CKA38_05295</name>
</gene>
<dbReference type="SMART" id="SM00710">
    <property type="entry name" value="PbH1"/>
    <property type="match status" value="6"/>
</dbReference>
<evidence type="ECO:0000256" key="3">
    <source>
        <dbReference type="ARBA" id="ARBA00023295"/>
    </source>
</evidence>
<proteinExistence type="inferred from homology"/>
<name>A0A2U8E1T4_9BACT</name>
<evidence type="ECO:0000256" key="4">
    <source>
        <dbReference type="RuleBase" id="RU361169"/>
    </source>
</evidence>
<dbReference type="InterPro" id="IPR051801">
    <property type="entry name" value="GH28_Enzymes"/>
</dbReference>
<dbReference type="InterPro" id="IPR011050">
    <property type="entry name" value="Pectin_lyase_fold/virulence"/>
</dbReference>
<evidence type="ECO:0008006" key="7">
    <source>
        <dbReference type="Google" id="ProtNLM"/>
    </source>
</evidence>
<keyword evidence="2 4" id="KW-0378">Hydrolase</keyword>
<reference evidence="5 6" key="1">
    <citation type="journal article" date="2018" name="Syst. Appl. Microbiol.">
        <title>Ereboglobus luteus gen. nov. sp. nov. from cockroach guts, and new insights into the oxygen relationship of the genera Opitutus and Didymococcus (Verrucomicrobia: Opitutaceae).</title>
        <authorList>
            <person name="Tegtmeier D."/>
            <person name="Belitz A."/>
            <person name="Radek R."/>
            <person name="Heimerl T."/>
            <person name="Brune A."/>
        </authorList>
    </citation>
    <scope>NUCLEOTIDE SEQUENCE [LARGE SCALE GENOMIC DNA]</scope>
    <source>
        <strain evidence="5 6">Ho45</strain>
    </source>
</reference>
<dbReference type="Proteomes" id="UP000244896">
    <property type="component" value="Chromosome"/>
</dbReference>
<organism evidence="5 6">
    <name type="scientific">Ereboglobus luteus</name>
    <dbReference type="NCBI Taxonomy" id="1796921"/>
    <lineage>
        <taxon>Bacteria</taxon>
        <taxon>Pseudomonadati</taxon>
        <taxon>Verrucomicrobiota</taxon>
        <taxon>Opitutia</taxon>
        <taxon>Opitutales</taxon>
        <taxon>Opitutaceae</taxon>
        <taxon>Ereboglobus</taxon>
    </lineage>
</organism>
<dbReference type="Gene3D" id="2.160.20.10">
    <property type="entry name" value="Single-stranded right-handed beta-helix, Pectin lyase-like"/>
    <property type="match status" value="1"/>
</dbReference>
<dbReference type="PROSITE" id="PS00502">
    <property type="entry name" value="POLYGALACTURONASE"/>
    <property type="match status" value="1"/>
</dbReference>
<evidence type="ECO:0000313" key="5">
    <source>
        <dbReference type="EMBL" id="AWI08746.1"/>
    </source>
</evidence>
<dbReference type="AlphaFoldDB" id="A0A2U8E1T4"/>
<dbReference type="KEGG" id="elut:CKA38_05295"/>
<dbReference type="GO" id="GO:0004650">
    <property type="term" value="F:polygalacturonase activity"/>
    <property type="evidence" value="ECO:0007669"/>
    <property type="project" value="InterPro"/>
</dbReference>
<comment type="similarity">
    <text evidence="1 4">Belongs to the glycosyl hydrolase 28 family.</text>
</comment>
<dbReference type="InterPro" id="IPR006626">
    <property type="entry name" value="PbH1"/>
</dbReference>